<evidence type="ECO:0000313" key="4">
    <source>
        <dbReference type="EMBL" id="MFI1964421.1"/>
    </source>
</evidence>
<feature type="transmembrane region" description="Helical" evidence="2">
    <location>
        <begin position="14"/>
        <end position="36"/>
    </location>
</feature>
<organism evidence="4 5">
    <name type="scientific">Streptomyces pathocidini</name>
    <dbReference type="NCBI Taxonomy" id="1650571"/>
    <lineage>
        <taxon>Bacteria</taxon>
        <taxon>Bacillati</taxon>
        <taxon>Actinomycetota</taxon>
        <taxon>Actinomycetes</taxon>
        <taxon>Kitasatosporales</taxon>
        <taxon>Streptomycetaceae</taxon>
        <taxon>Streptomyces</taxon>
    </lineage>
</organism>
<keyword evidence="2" id="KW-1133">Transmembrane helix</keyword>
<proteinExistence type="predicted"/>
<accession>A0ABW7UP50</accession>
<feature type="compositionally biased region" description="Pro residues" evidence="1">
    <location>
        <begin position="343"/>
        <end position="352"/>
    </location>
</feature>
<dbReference type="InterPro" id="IPR046675">
    <property type="entry name" value="DUF6545"/>
</dbReference>
<keyword evidence="2" id="KW-0472">Membrane</keyword>
<dbReference type="Proteomes" id="UP001611548">
    <property type="component" value="Unassembled WGS sequence"/>
</dbReference>
<feature type="transmembrane region" description="Helical" evidence="2">
    <location>
        <begin position="83"/>
        <end position="101"/>
    </location>
</feature>
<feature type="domain" description="DUF6545" evidence="3">
    <location>
        <begin position="250"/>
        <end position="374"/>
    </location>
</feature>
<dbReference type="NCBIfam" id="NF042915">
    <property type="entry name" value="MAB_1171c_fam"/>
    <property type="match status" value="1"/>
</dbReference>
<keyword evidence="5" id="KW-1185">Reference proteome</keyword>
<feature type="transmembrane region" description="Helical" evidence="2">
    <location>
        <begin position="152"/>
        <end position="172"/>
    </location>
</feature>
<evidence type="ECO:0000259" key="3">
    <source>
        <dbReference type="Pfam" id="PF20182"/>
    </source>
</evidence>
<gene>
    <name evidence="4" type="ORF">ACH429_09895</name>
</gene>
<comment type="caution">
    <text evidence="4">The sequence shown here is derived from an EMBL/GenBank/DDBJ whole genome shotgun (WGS) entry which is preliminary data.</text>
</comment>
<feature type="region of interest" description="Disordered" evidence="1">
    <location>
        <begin position="335"/>
        <end position="356"/>
    </location>
</feature>
<keyword evidence="2" id="KW-0812">Transmembrane</keyword>
<evidence type="ECO:0000313" key="5">
    <source>
        <dbReference type="Proteomes" id="UP001611548"/>
    </source>
</evidence>
<feature type="transmembrane region" description="Helical" evidence="2">
    <location>
        <begin position="193"/>
        <end position="215"/>
    </location>
</feature>
<name>A0ABW7UP50_9ACTN</name>
<dbReference type="Pfam" id="PF20182">
    <property type="entry name" value="DUF6545"/>
    <property type="match status" value="1"/>
</dbReference>
<sequence>MAADPRELVGVEELLLFGKALEALSLACTWPVLLLRARAAVRCPQQRALWLAVATSAVAMTLSVPAVARLIARTAGAGQVADLAINLSGVLSAAAVLDFVTDATGRGRRARRWLWAAAGLVGAVLLALDLAAPPHGRHSALSPGSPQPSTAYWLIVVAAHLTANTACLRVCWRYAGRGEAARVLRSSLRLFGLGTACAGVFWLGCLLCVLIPSAWFVPAALLPTLMGLHGLLRAAALVVPVLPGLRRTVADARALLRLWPLWRALLDAAPQVALTPPRPRLLELLWPRASWHYLVYRKVIEIRDAVLVLRDYAPEADAEPPDPAAMARALAGARRAKLTGREPAPPPHPEWPLPAAADDFPAETAYWLAVARSYGGADSAA</sequence>
<dbReference type="InterPro" id="IPR050039">
    <property type="entry name" value="MAB_1171c-like"/>
</dbReference>
<dbReference type="EMBL" id="JBIRWE010000003">
    <property type="protein sequence ID" value="MFI1964421.1"/>
    <property type="molecule type" value="Genomic_DNA"/>
</dbReference>
<evidence type="ECO:0000256" key="2">
    <source>
        <dbReference type="SAM" id="Phobius"/>
    </source>
</evidence>
<protein>
    <submittedName>
        <fullName evidence="4">MAB_1171c family putative transporter</fullName>
    </submittedName>
</protein>
<reference evidence="4 5" key="1">
    <citation type="submission" date="2024-10" db="EMBL/GenBank/DDBJ databases">
        <title>The Natural Products Discovery Center: Release of the First 8490 Sequenced Strains for Exploring Actinobacteria Biosynthetic Diversity.</title>
        <authorList>
            <person name="Kalkreuter E."/>
            <person name="Kautsar S.A."/>
            <person name="Yang D."/>
            <person name="Bader C.D."/>
            <person name="Teijaro C.N."/>
            <person name="Fluegel L."/>
            <person name="Davis C.M."/>
            <person name="Simpson J.R."/>
            <person name="Lauterbach L."/>
            <person name="Steele A.D."/>
            <person name="Gui C."/>
            <person name="Meng S."/>
            <person name="Li G."/>
            <person name="Viehrig K."/>
            <person name="Ye F."/>
            <person name="Su P."/>
            <person name="Kiefer A.F."/>
            <person name="Nichols A."/>
            <person name="Cepeda A.J."/>
            <person name="Yan W."/>
            <person name="Fan B."/>
            <person name="Jiang Y."/>
            <person name="Adhikari A."/>
            <person name="Zheng C.-J."/>
            <person name="Schuster L."/>
            <person name="Cowan T.M."/>
            <person name="Smanski M.J."/>
            <person name="Chevrette M.G."/>
            <person name="De Carvalho L.P.S."/>
            <person name="Shen B."/>
        </authorList>
    </citation>
    <scope>NUCLEOTIDE SEQUENCE [LARGE SCALE GENOMIC DNA]</scope>
    <source>
        <strain evidence="4 5">NPDC020327</strain>
    </source>
</reference>
<dbReference type="RefSeq" id="WP_055470349.1">
    <property type="nucleotide sequence ID" value="NZ_JBIRWE010000003.1"/>
</dbReference>
<feature type="transmembrane region" description="Helical" evidence="2">
    <location>
        <begin position="113"/>
        <end position="132"/>
    </location>
</feature>
<evidence type="ECO:0000256" key="1">
    <source>
        <dbReference type="SAM" id="MobiDB-lite"/>
    </source>
</evidence>
<feature type="transmembrane region" description="Helical" evidence="2">
    <location>
        <begin position="48"/>
        <end position="71"/>
    </location>
</feature>